<dbReference type="AlphaFoldDB" id="A0A859CSC0"/>
<gene>
    <name evidence="3" type="ORF">MP3633_0336</name>
</gene>
<dbReference type="SUPFAM" id="SSF54001">
    <property type="entry name" value="Cysteine proteinases"/>
    <property type="match status" value="1"/>
</dbReference>
<dbReference type="Gene3D" id="2.40.128.150">
    <property type="entry name" value="Cysteine proteinases"/>
    <property type="match status" value="1"/>
</dbReference>
<dbReference type="EMBL" id="CP054301">
    <property type="protein sequence ID" value="QKK79074.1"/>
    <property type="molecule type" value="Genomic_DNA"/>
</dbReference>
<dbReference type="KEGG" id="mpri:MP3633_0336"/>
<keyword evidence="3" id="KW-0808">Transferase</keyword>
<evidence type="ECO:0000256" key="1">
    <source>
        <dbReference type="ARBA" id="ARBA00006547"/>
    </source>
</evidence>
<dbReference type="PANTHER" id="PTHR11786">
    <property type="entry name" value="N-HYDROXYARYLAMINE O-ACETYLTRANSFERASE"/>
    <property type="match status" value="1"/>
</dbReference>
<protein>
    <submittedName>
        <fullName evidence="3">N-acetyltransferase superfamily protein</fullName>
    </submittedName>
</protein>
<comment type="similarity">
    <text evidence="1 2">Belongs to the arylamine N-acetyltransferase family.</text>
</comment>
<dbReference type="Gene3D" id="3.30.2140.10">
    <property type="entry name" value="Arylamine N-acetyltransferase"/>
    <property type="match status" value="1"/>
</dbReference>
<organism evidence="3 4">
    <name type="scientific">Marinomonas primoryensis</name>
    <dbReference type="NCBI Taxonomy" id="178399"/>
    <lineage>
        <taxon>Bacteria</taxon>
        <taxon>Pseudomonadati</taxon>
        <taxon>Pseudomonadota</taxon>
        <taxon>Gammaproteobacteria</taxon>
        <taxon>Oceanospirillales</taxon>
        <taxon>Oceanospirillaceae</taxon>
        <taxon>Marinomonas</taxon>
    </lineage>
</organism>
<proteinExistence type="inferred from homology"/>
<dbReference type="InterPro" id="IPR001447">
    <property type="entry name" value="Arylamine_N-AcTrfase"/>
</dbReference>
<dbReference type="InterPro" id="IPR038765">
    <property type="entry name" value="Papain-like_cys_pep_sf"/>
</dbReference>
<sequence length="307" mass="34146">MLILYSSDSGNLGCIPYLLIILKGRSMSLSSSLQNYLSDLGLVVPEQPTIEFVQALQAEHVARYSFNSLAVVLGEEISLDLEEISQKIVTRGLGGYCFEHNKLTFELLKALGYDVQLKLARVLNNNFEREAGRTHRVTLLTLEGVSYLVDTGFGGNGPIAPLRLDINTQQVVGLDRYRMLAKGKGEYDLQVCKGDDYFTLYRFDSAAYTDADCALGHFYSHKNPQAVFLKNLMVTLKKADQTVALVNAEFITRDQQGERKQLVESHELLGNILDSEFDIVLEPAVVEHLFIRFLAPMLAADEVGATS</sequence>
<evidence type="ECO:0000256" key="2">
    <source>
        <dbReference type="RuleBase" id="RU003452"/>
    </source>
</evidence>
<dbReference type="PRINTS" id="PR01543">
    <property type="entry name" value="ANATRNSFRASE"/>
</dbReference>
<dbReference type="Proteomes" id="UP000509371">
    <property type="component" value="Chromosome"/>
</dbReference>
<evidence type="ECO:0000313" key="4">
    <source>
        <dbReference type="Proteomes" id="UP000509371"/>
    </source>
</evidence>
<evidence type="ECO:0000313" key="3">
    <source>
        <dbReference type="EMBL" id="QKK79074.1"/>
    </source>
</evidence>
<accession>A0A859CSC0</accession>
<reference evidence="3 4" key="1">
    <citation type="submission" date="2020-06" db="EMBL/GenBank/DDBJ databases">
        <authorList>
            <person name="Voronona O.L."/>
            <person name="Aksenova E.I."/>
            <person name="Kunda M.S."/>
            <person name="Semenov A.N."/>
            <person name="Ryzhova N."/>
        </authorList>
    </citation>
    <scope>NUCLEOTIDE SEQUENCE [LARGE SCALE GENOMIC DNA]</scope>
    <source>
        <strain evidence="3 4">MPKMM3633</strain>
    </source>
</reference>
<dbReference type="GO" id="GO:0016407">
    <property type="term" value="F:acetyltransferase activity"/>
    <property type="evidence" value="ECO:0007669"/>
    <property type="project" value="InterPro"/>
</dbReference>
<name>A0A859CSC0_9GAMM</name>
<dbReference type="PANTHER" id="PTHR11786:SF0">
    <property type="entry name" value="ARYLAMINE N-ACETYLTRANSFERASE 4-RELATED"/>
    <property type="match status" value="1"/>
</dbReference>
<dbReference type="Pfam" id="PF00797">
    <property type="entry name" value="Acetyltransf_2"/>
    <property type="match status" value="1"/>
</dbReference>